<feature type="region of interest" description="Disordered" evidence="1">
    <location>
        <begin position="531"/>
        <end position="600"/>
    </location>
</feature>
<keyword evidence="2" id="KW-1133">Transmembrane helix</keyword>
<evidence type="ECO:0000256" key="2">
    <source>
        <dbReference type="SAM" id="Phobius"/>
    </source>
</evidence>
<feature type="transmembrane region" description="Helical" evidence="2">
    <location>
        <begin position="33"/>
        <end position="56"/>
    </location>
</feature>
<dbReference type="EMBL" id="KK100407">
    <property type="protein sequence ID" value="KIZ06164.1"/>
    <property type="molecule type" value="Genomic_DNA"/>
</dbReference>
<organism evidence="3 4">
    <name type="scientific">Monoraphidium neglectum</name>
    <dbReference type="NCBI Taxonomy" id="145388"/>
    <lineage>
        <taxon>Eukaryota</taxon>
        <taxon>Viridiplantae</taxon>
        <taxon>Chlorophyta</taxon>
        <taxon>core chlorophytes</taxon>
        <taxon>Chlorophyceae</taxon>
        <taxon>CS clade</taxon>
        <taxon>Sphaeropleales</taxon>
        <taxon>Selenastraceae</taxon>
        <taxon>Monoraphidium</taxon>
    </lineage>
</organism>
<feature type="compositionally biased region" description="Pro residues" evidence="1">
    <location>
        <begin position="533"/>
        <end position="549"/>
    </location>
</feature>
<name>A0A0D2LIC5_9CHLO</name>
<dbReference type="GeneID" id="25734675"/>
<dbReference type="AlphaFoldDB" id="A0A0D2LIC5"/>
<gene>
    <name evidence="3" type="ORF">MNEG_1797</name>
</gene>
<dbReference type="KEGG" id="mng:MNEG_1797"/>
<evidence type="ECO:0000256" key="1">
    <source>
        <dbReference type="SAM" id="MobiDB-lite"/>
    </source>
</evidence>
<reference evidence="3 4" key="1">
    <citation type="journal article" date="2013" name="BMC Genomics">
        <title>Reconstruction of the lipid metabolism for the microalga Monoraphidium neglectum from its genome sequence reveals characteristics suitable for biofuel production.</title>
        <authorList>
            <person name="Bogen C."/>
            <person name="Al-Dilaimi A."/>
            <person name="Albersmeier A."/>
            <person name="Wichmann J."/>
            <person name="Grundmann M."/>
            <person name="Rupp O."/>
            <person name="Lauersen K.J."/>
            <person name="Blifernez-Klassen O."/>
            <person name="Kalinowski J."/>
            <person name="Goesmann A."/>
            <person name="Mussgnug J.H."/>
            <person name="Kruse O."/>
        </authorList>
    </citation>
    <scope>NUCLEOTIDE SEQUENCE [LARGE SCALE GENOMIC DNA]</scope>
    <source>
        <strain evidence="3 4">SAG 48.87</strain>
    </source>
</reference>
<evidence type="ECO:0000313" key="3">
    <source>
        <dbReference type="EMBL" id="KIZ06164.1"/>
    </source>
</evidence>
<evidence type="ECO:0000313" key="4">
    <source>
        <dbReference type="Proteomes" id="UP000054498"/>
    </source>
</evidence>
<sequence length="932" mass="93256">MRAAAELLRFMQRGAAIRIRIHRCERRSTVLSMLWWAAALLVAAGTLYLAIPPAAFESAVALSCGSGWWRSCAAVWALAALATLVFRSAAGIVHSANAAIAAALGMRGRQPAIPPPPSHATMAAGGTLALATETIAHAGTAPTTPHPAQLTGAMAPAGSPRRPLVSTALVSAPHATMPARFSHVGASTARSPSGGIDLGVLQQLLCEHQRGATAQGTCSGVASLPQIVREAAGRESLYHSPLRHVFIGAKVLDQPQDFQAYASRLSSEVASSLGAAMAQKAPPAQLGSAVVPYATPAVVTAIAATSPPRLPTLVRTIALDGCVQLVAWAVGAQSPPASGGVALCTPSRTPSFAQAHQFERGVLDELLAGSGLLRSAAAATLQAGGTVASLGGAAAPPCFSSLCAGAPAVEGGAEDLQLLYAWPCCLPAASSSTTSGNAAAVAGPTRVEVCLAPASAAAAAGVRWLPARALLSDGAGVLLDAPLVLDTARPVARVELPPHLALQQGAYELCILSGPRPTATNAAANFRPVVTTTPPPARRPGPFDAPPASPLTGAAARAGRDSADEMPRSAAGTCCGAAPRWGSSSGTSTGRTTASQPSTQDDCAAAGATAIAGAAALLPPEGCVLASLPLLVLPGAAAAELSTLLDTMASEEEAATAVPVPSTGAATPCLEPLAEVDTVSPGAPPGLLSRMSGALGLHSWGTAGCAALEPQPFAWDAPLPPPPGPRVAAWRDHWRPLLDDLSFVAALATCGAAAVHEMGTEGAGELARTTAVLLDYLLSNNCCSTAAAVMSTAAAAGLPFTWRGEELPTAGIADASTPAQGGLAALLASEMAREGLEQQQAQHRQRAEHAAQIEPAVDATGVAGPCSADIAAPVAGSILKDLRLPPAGSAARMGCSYGGGTIACSPHTPQAAVASPATHVWPLGCARRPAVV</sequence>
<protein>
    <submittedName>
        <fullName evidence="3">Uncharacterized protein</fullName>
    </submittedName>
</protein>
<dbReference type="Proteomes" id="UP000054498">
    <property type="component" value="Unassembled WGS sequence"/>
</dbReference>
<proteinExistence type="predicted"/>
<keyword evidence="2" id="KW-0472">Membrane</keyword>
<dbReference type="RefSeq" id="XP_013905183.1">
    <property type="nucleotide sequence ID" value="XM_014049729.1"/>
</dbReference>
<feature type="compositionally biased region" description="Basic and acidic residues" evidence="1">
    <location>
        <begin position="558"/>
        <end position="567"/>
    </location>
</feature>
<keyword evidence="2" id="KW-0812">Transmembrane</keyword>
<feature type="compositionally biased region" description="Low complexity" evidence="1">
    <location>
        <begin position="582"/>
        <end position="593"/>
    </location>
</feature>
<keyword evidence="4" id="KW-1185">Reference proteome</keyword>
<accession>A0A0D2LIC5</accession>